<evidence type="ECO:0000259" key="1">
    <source>
        <dbReference type="PROSITE" id="PS50043"/>
    </source>
</evidence>
<reference evidence="2 3" key="1">
    <citation type="submission" date="2016-12" db="EMBL/GenBank/DDBJ databases">
        <title>The draft genome sequence of Actinophytocola xinjiangensis.</title>
        <authorList>
            <person name="Wang W."/>
            <person name="Yuan L."/>
        </authorList>
    </citation>
    <scope>NUCLEOTIDE SEQUENCE [LARGE SCALE GENOMIC DNA]</scope>
    <source>
        <strain evidence="2 3">CGMCC 4.4663</strain>
    </source>
</reference>
<protein>
    <submittedName>
        <fullName evidence="2">TrmB family transcriptional regulator</fullName>
    </submittedName>
</protein>
<dbReference type="SUPFAM" id="SSF46785">
    <property type="entry name" value="Winged helix' DNA-binding domain"/>
    <property type="match status" value="1"/>
</dbReference>
<keyword evidence="3" id="KW-1185">Reference proteome</keyword>
<dbReference type="CDD" id="cd06170">
    <property type="entry name" value="LuxR_C_like"/>
    <property type="match status" value="1"/>
</dbReference>
<dbReference type="InterPro" id="IPR036390">
    <property type="entry name" value="WH_DNA-bd_sf"/>
</dbReference>
<organism evidence="2 3">
    <name type="scientific">Actinophytocola xinjiangensis</name>
    <dbReference type="NCBI Taxonomy" id="485602"/>
    <lineage>
        <taxon>Bacteria</taxon>
        <taxon>Bacillati</taxon>
        <taxon>Actinomycetota</taxon>
        <taxon>Actinomycetes</taxon>
        <taxon>Pseudonocardiales</taxon>
        <taxon>Pseudonocardiaceae</taxon>
    </lineage>
</organism>
<dbReference type="PANTHER" id="PTHR34293">
    <property type="entry name" value="HTH-TYPE TRANSCRIPTIONAL REGULATOR TRMBL2"/>
    <property type="match status" value="1"/>
</dbReference>
<dbReference type="SUPFAM" id="SSF46894">
    <property type="entry name" value="C-terminal effector domain of the bipartite response regulators"/>
    <property type="match status" value="1"/>
</dbReference>
<evidence type="ECO:0000313" key="2">
    <source>
        <dbReference type="EMBL" id="OLF10224.1"/>
    </source>
</evidence>
<dbReference type="SMART" id="SM00421">
    <property type="entry name" value="HTH_LUXR"/>
    <property type="match status" value="1"/>
</dbReference>
<dbReference type="InterPro" id="IPR016032">
    <property type="entry name" value="Sig_transdc_resp-reg_C-effctor"/>
</dbReference>
<dbReference type="RefSeq" id="WP_075133945.1">
    <property type="nucleotide sequence ID" value="NZ_MSIF01000007.1"/>
</dbReference>
<dbReference type="Gene3D" id="1.10.10.10">
    <property type="entry name" value="Winged helix-like DNA-binding domain superfamily/Winged helix DNA-binding domain"/>
    <property type="match status" value="2"/>
</dbReference>
<dbReference type="InterPro" id="IPR036388">
    <property type="entry name" value="WH-like_DNA-bd_sf"/>
</dbReference>
<dbReference type="InterPro" id="IPR051797">
    <property type="entry name" value="TrmB-like"/>
</dbReference>
<dbReference type="PROSITE" id="PS50043">
    <property type="entry name" value="HTH_LUXR_2"/>
    <property type="match status" value="1"/>
</dbReference>
<accession>A0A7Z0WM55</accession>
<dbReference type="GO" id="GO:0006355">
    <property type="term" value="P:regulation of DNA-templated transcription"/>
    <property type="evidence" value="ECO:0007669"/>
    <property type="project" value="InterPro"/>
</dbReference>
<dbReference type="Pfam" id="PF00196">
    <property type="entry name" value="GerE"/>
    <property type="match status" value="1"/>
</dbReference>
<name>A0A7Z0WM55_9PSEU</name>
<dbReference type="GO" id="GO:0003677">
    <property type="term" value="F:DNA binding"/>
    <property type="evidence" value="ECO:0007669"/>
    <property type="project" value="InterPro"/>
</dbReference>
<dbReference type="Pfam" id="PF01978">
    <property type="entry name" value="TrmB"/>
    <property type="match status" value="1"/>
</dbReference>
<dbReference type="AlphaFoldDB" id="A0A7Z0WM55"/>
<dbReference type="PRINTS" id="PR00038">
    <property type="entry name" value="HTHLUXR"/>
</dbReference>
<gene>
    <name evidence="2" type="ORF">BLA60_17460</name>
</gene>
<sequence>MLEAIGLTPTEERVYRAVLTLFHARPESVAQRLGIAEHTASDVLSSLHATGLVRRDAGQGTAAEYVPVAPDVAFGPLLLRGQESLESARSGVYALLEQYRESTRRRDPTQLIEVITGAAAIRHQVRYLQLGAREELLWFCRAGHIAMPSSDNTEEFDALARGVRYRVLYETALIEEPGMIDSVAAGVREGEQARASAALPIRLMIADRTVALCPLVQHTAGGAEPTAALVHDSSLLGALVALFESYWERGSPLLVDEPDDEDPEHLAPEERQLLSLLVGGVSDKAVATQLGVSQRTVQRRIYELMRRAGAQSRMQLAWTASRLGWLSD</sequence>
<evidence type="ECO:0000313" key="3">
    <source>
        <dbReference type="Proteomes" id="UP000185696"/>
    </source>
</evidence>
<dbReference type="InterPro" id="IPR002831">
    <property type="entry name" value="Tscrpt_reg_TrmB_N"/>
</dbReference>
<dbReference type="InterPro" id="IPR000792">
    <property type="entry name" value="Tscrpt_reg_LuxR_C"/>
</dbReference>
<dbReference type="PANTHER" id="PTHR34293:SF1">
    <property type="entry name" value="HTH-TYPE TRANSCRIPTIONAL REGULATOR TRMBL2"/>
    <property type="match status" value="1"/>
</dbReference>
<dbReference type="EMBL" id="MSIF01000007">
    <property type="protein sequence ID" value="OLF10224.1"/>
    <property type="molecule type" value="Genomic_DNA"/>
</dbReference>
<feature type="domain" description="HTH luxR-type" evidence="1">
    <location>
        <begin position="259"/>
        <end position="324"/>
    </location>
</feature>
<dbReference type="Proteomes" id="UP000185696">
    <property type="component" value="Unassembled WGS sequence"/>
</dbReference>
<dbReference type="OrthoDB" id="5932488at2"/>
<comment type="caution">
    <text evidence="2">The sequence shown here is derived from an EMBL/GenBank/DDBJ whole genome shotgun (WGS) entry which is preliminary data.</text>
</comment>
<proteinExistence type="predicted"/>